<comment type="caution">
    <text evidence="1">The sequence shown here is derived from an EMBL/GenBank/DDBJ whole genome shotgun (WGS) entry which is preliminary data.</text>
</comment>
<gene>
    <name evidence="1" type="primary">pz18b</name>
    <name evidence="1" type="ORF">HPHPH45_1077</name>
</gene>
<protein>
    <submittedName>
        <fullName evidence="1">PZ18b</fullName>
    </submittedName>
</protein>
<evidence type="ECO:0000313" key="2">
    <source>
        <dbReference type="Proteomes" id="UP000003895"/>
    </source>
</evidence>
<dbReference type="AlphaFoldDB" id="J0C0Z4"/>
<dbReference type="Proteomes" id="UP000003895">
    <property type="component" value="Unassembled WGS sequence"/>
</dbReference>
<dbReference type="PATRIC" id="fig|992050.3.peg.1058"/>
<evidence type="ECO:0000313" key="1">
    <source>
        <dbReference type="EMBL" id="EJB67348.1"/>
    </source>
</evidence>
<reference evidence="1 2" key="1">
    <citation type="journal article" date="2013" name="Pathog. Dis.">
        <title>Genome sequences of 65 Helicobacter pylori strains isolated from asymptomatic individuals and patients with gastric cancer, peptic ulcer disease, or gastritis.</title>
        <authorList>
            <person name="Blanchard T.G."/>
            <person name="Czinn S.J."/>
            <person name="Correa P."/>
            <person name="Nakazawa T."/>
            <person name="Keelan M."/>
            <person name="Morningstar L."/>
            <person name="Santana-Cruz I."/>
            <person name="Maroo A."/>
            <person name="McCracken C."/>
            <person name="Shefchek K."/>
            <person name="Daugherty S."/>
            <person name="Song Y."/>
            <person name="Fraser C.M."/>
            <person name="Fricke W.F."/>
        </authorList>
    </citation>
    <scope>NUCLEOTIDE SEQUENCE [LARGE SCALE GENOMIC DNA]</scope>
    <source>
        <strain evidence="1 2">Hp H-45</strain>
    </source>
</reference>
<dbReference type="EMBL" id="AKOQ01000011">
    <property type="protein sequence ID" value="EJB67348.1"/>
    <property type="molecule type" value="Genomic_DNA"/>
</dbReference>
<organism evidence="1 2">
    <name type="scientific">Helicobacter pylori Hp H-45</name>
    <dbReference type="NCBI Taxonomy" id="992050"/>
    <lineage>
        <taxon>Bacteria</taxon>
        <taxon>Pseudomonadati</taxon>
        <taxon>Campylobacterota</taxon>
        <taxon>Epsilonproteobacteria</taxon>
        <taxon>Campylobacterales</taxon>
        <taxon>Helicobacteraceae</taxon>
        <taxon>Helicobacter</taxon>
    </lineage>
</organism>
<proteinExistence type="predicted"/>
<name>J0C0Z4_HELPX</name>
<sequence length="76" mass="8583">MVVSINYIGSKYKLIPFIQENIYAVVGQPFGCDFLRSVRWDGYLGVCVKWLLVSTLKNLFSLDSVLKANQVIPKDA</sequence>
<accession>J0C0Z4</accession>